<sequence>MTINVDLWKTLIDLKKCKWVDLTHAFGSDTPKWSGFKAEKIETLFTIEKDGIFVNQYTFPGQYGTHMDAPGHFAAGKRLIEDIELKEMVLPLVVIDCSEKFKENPDYELTLEDLLAFEAEYGIIPEGSFVAMRTDWGKNWPNQEKCSNADSEGNLHYPGWAYETLEFLYETRKIAASGHEPFDTDAPIRQAEYGFKGENYILNQDKYQIEVMTNLDKVPPVGSIIFCVVPKAKNAPGFPVRAFAIVNE</sequence>
<dbReference type="InterPro" id="IPR007325">
    <property type="entry name" value="KFase/CYL"/>
</dbReference>
<dbReference type="Proteomes" id="UP000277999">
    <property type="component" value="Unassembled WGS sequence"/>
</dbReference>
<dbReference type="Gene3D" id="3.50.30.50">
    <property type="entry name" value="Putative cyclase"/>
    <property type="match status" value="1"/>
</dbReference>
<reference evidence="1 2" key="1">
    <citation type="submission" date="2018-10" db="EMBL/GenBank/DDBJ databases">
        <title>Genome-centric metagenomics revealed C2 chemical producing, CO utilizing Clostridium with novel acetogenic gene cluster.</title>
        <authorList>
            <person name="Kang H."/>
            <person name="Park B."/>
            <person name="Choi I.G."/>
            <person name="Chang I.S."/>
        </authorList>
    </citation>
    <scope>NUCLEOTIDE SEQUENCE [LARGE SCALE GENOMIC DNA]</scope>
    <source>
        <strain evidence="1 2">H21-9</strain>
    </source>
</reference>
<dbReference type="PANTHER" id="PTHR31118">
    <property type="entry name" value="CYCLASE-LIKE PROTEIN 2"/>
    <property type="match status" value="1"/>
</dbReference>
<dbReference type="RefSeq" id="WP_122059775.1">
    <property type="nucleotide sequence ID" value="NZ_RFAQ01000050.1"/>
</dbReference>
<organism evidence="1 2">
    <name type="scientific">Clostridium autoethanogenum</name>
    <dbReference type="NCBI Taxonomy" id="84023"/>
    <lineage>
        <taxon>Bacteria</taxon>
        <taxon>Bacillati</taxon>
        <taxon>Bacillota</taxon>
        <taxon>Clostridia</taxon>
        <taxon>Eubacteriales</taxon>
        <taxon>Clostridiaceae</taxon>
        <taxon>Clostridium</taxon>
    </lineage>
</organism>
<dbReference type="AlphaFoldDB" id="A0A3M0SUR1"/>
<accession>A0A3M0SUR1</accession>
<dbReference type="GO" id="GO:0004061">
    <property type="term" value="F:arylformamidase activity"/>
    <property type="evidence" value="ECO:0007669"/>
    <property type="project" value="InterPro"/>
</dbReference>
<comment type="caution">
    <text evidence="1">The sequence shown here is derived from an EMBL/GenBank/DDBJ whole genome shotgun (WGS) entry which is preliminary data.</text>
</comment>
<name>A0A3M0SUR1_9CLOT</name>
<dbReference type="InterPro" id="IPR037175">
    <property type="entry name" value="KFase_sf"/>
</dbReference>
<dbReference type="EMBL" id="RFAQ01000050">
    <property type="protein sequence ID" value="RMC98377.1"/>
    <property type="molecule type" value="Genomic_DNA"/>
</dbReference>
<proteinExistence type="predicted"/>
<dbReference type="Pfam" id="PF04199">
    <property type="entry name" value="Cyclase"/>
    <property type="match status" value="1"/>
</dbReference>
<dbReference type="GO" id="GO:0019441">
    <property type="term" value="P:L-tryptophan catabolic process to kynurenine"/>
    <property type="evidence" value="ECO:0007669"/>
    <property type="project" value="InterPro"/>
</dbReference>
<dbReference type="PANTHER" id="PTHR31118:SF12">
    <property type="entry name" value="CYCLASE-LIKE PROTEIN 2"/>
    <property type="match status" value="1"/>
</dbReference>
<gene>
    <name evidence="1" type="ORF">D9O40_13375</name>
</gene>
<evidence type="ECO:0000313" key="2">
    <source>
        <dbReference type="Proteomes" id="UP000277999"/>
    </source>
</evidence>
<protein>
    <submittedName>
        <fullName evidence="1">Cyclase family protein</fullName>
    </submittedName>
</protein>
<dbReference type="SUPFAM" id="SSF102198">
    <property type="entry name" value="Putative cyclase"/>
    <property type="match status" value="1"/>
</dbReference>
<evidence type="ECO:0000313" key="1">
    <source>
        <dbReference type="EMBL" id="RMC98377.1"/>
    </source>
</evidence>